<reference evidence="1 2" key="1">
    <citation type="submission" date="2017-02" db="EMBL/GenBank/DDBJ databases">
        <authorList>
            <person name="Peterson S.W."/>
        </authorList>
    </citation>
    <scope>NUCLEOTIDE SEQUENCE [LARGE SCALE GENOMIC DNA]</scope>
    <source>
        <strain evidence="1 2">3F5N</strain>
    </source>
</reference>
<name>A0A1R4EPA1_BREDI</name>
<dbReference type="InterPro" id="IPR027417">
    <property type="entry name" value="P-loop_NTPase"/>
</dbReference>
<evidence type="ECO:0000313" key="2">
    <source>
        <dbReference type="Proteomes" id="UP000195766"/>
    </source>
</evidence>
<dbReference type="SUPFAM" id="SSF52540">
    <property type="entry name" value="P-loop containing nucleoside triphosphate hydrolases"/>
    <property type="match status" value="1"/>
</dbReference>
<protein>
    <submittedName>
        <fullName evidence="1">Uncharacterized protein</fullName>
    </submittedName>
</protein>
<gene>
    <name evidence="1" type="ORF">FM111_00095</name>
</gene>
<evidence type="ECO:0000313" key="1">
    <source>
        <dbReference type="EMBL" id="SJM45534.1"/>
    </source>
</evidence>
<organism evidence="1 2">
    <name type="scientific">Brevundimonas diminuta 3F5N</name>
    <dbReference type="NCBI Taxonomy" id="1255603"/>
    <lineage>
        <taxon>Bacteria</taxon>
        <taxon>Pseudomonadati</taxon>
        <taxon>Pseudomonadota</taxon>
        <taxon>Alphaproteobacteria</taxon>
        <taxon>Caulobacterales</taxon>
        <taxon>Caulobacteraceae</taxon>
        <taxon>Brevundimonas</taxon>
    </lineage>
</organism>
<proteinExistence type="predicted"/>
<accession>A0A1R4EPA1</accession>
<dbReference type="Gene3D" id="3.40.50.300">
    <property type="entry name" value="P-loop containing nucleotide triphosphate hydrolases"/>
    <property type="match status" value="1"/>
</dbReference>
<dbReference type="OrthoDB" id="3880322at2"/>
<dbReference type="RefSeq" id="WP_087138712.1">
    <property type="nucleotide sequence ID" value="NZ_FUIE01000001.1"/>
</dbReference>
<dbReference type="Proteomes" id="UP000195766">
    <property type="component" value="Unassembled WGS sequence"/>
</dbReference>
<dbReference type="EMBL" id="FUIE01000001">
    <property type="protein sequence ID" value="SJM45534.1"/>
    <property type="molecule type" value="Genomic_DNA"/>
</dbReference>
<sequence>MDLQPDELHLIDAELWARTRSGARAGRGFRYQDAVAAWLAAEAWSGSAAWVTVVPEGVDDVTLHGEDLELRIQIKSRHDPRGLFSTVEIAGYVAKAAVDLPEGWIDDPRYRIAVVLERPPADLMETGFLNSLASAGQRVDALTEALSAQLPDGFDLDALMDRVSVVVEPEPLTHCAEALAPSDVDPAARTLVAQMLRDIAGDHADRNYRASPPAIFTLGRSTVQERLDHATGLIDPAGYLDLTAGLADIADFAATMPTEGFYSGVNTAPGHVGAGLVFDRPEAVAEVLEALESRRAALVVGPSGAGKSALAWLAAYHSRHTVRWYRLRSLRQGDVGRIAALARRLEATTERPVGFVLDDAGRDTTDGWDDLIKEVEQTPGLLALATVREEDLFLLATATRTRAIRPTLNEDLAARLWAALNAQGSVEFAHWREPFERSEGLLLEYVHLLTAGQRLAETIREQVRRRLAEGRSAELRVLRAVACASAHGGAVDPIRLRGRENLDEIAFAQAMQRLVDEHTIRVRPDGSIAGLHEIRSQHLDEAVRSLLGETSEVAIAAALATLSPASLAAFIPSVLRRWPEAEAVLMDGLVERLEDADAATWIGAFHGLGLATADDVATRWLDISREAELDDRSADTLFMLASMNSQFEDDPIFANFNRARAAFVTLTVPDRRRALLDRLEDGVSPPELDWTEANALAAVLLPLHGAPEPPTITLVPPELDDPDLGSLIPLLETARMRGVEPAQTLVDAAGGTDHLLDRLCAETAWATPPTCGEFEGQAAVFSNLKFVHPEVQPDIHAAAVAYCRKLAAVAPGAERIVCDAVWADGQPAGMGDHTMATLRLVRRAVIPDAAVAWNRAQSRAISRLVATGTATGRVTFLASAIREVAGWVEQAGDFYCRQTRPDARWLALLQVRKLLTTFVSPPPVDNVQGGPLAAGAMAGHDHLHGFVTGLERLMTELTDGISDKPNLIAVRTVDLAREALKLQDPTVWRNTGEPPIEPLKVLEATLWNIRAVLGDAVNDPSSRQTAALQFGTMSRRHSVLQRAADRARTRAERRTEQTSESIRVALATRGVTATVISRPAERARGWQWPEVEYAALVPMETVFDLFPLEPVLGECGLALELDGSLSLAPVVQGHVAPVGFVYIRSVLPLTAFLQDWKDHLPFPPLPESEARQRFERGIDAAFALSFMSRQRDGELNEEEEAFFNVMADRLTADLDTLVPFLGDNPDPMVGDAAMFLCEAAQRVATEGSDQTISPTLAEDYIGMVRGVVTPFAEGLILSRLGLIDHEATEAAAACLDDGEVK</sequence>